<keyword evidence="3" id="KW-1185">Reference proteome</keyword>
<sequence>MTSPYFWLATLIAGFVLLFIGAKSKTLLNNTVFAVVVSILIVVSYLTLVDHYLMDMQGLDYWYLFRN</sequence>
<accession>A0AA86TDZ2</accession>
<feature type="transmembrane region" description="Helical" evidence="1">
    <location>
        <begin position="6"/>
        <end position="22"/>
    </location>
</feature>
<protein>
    <submittedName>
        <fullName evidence="2">Uncharacterized protein</fullName>
    </submittedName>
</protein>
<gene>
    <name evidence="2" type="ORF">DNFV4_03344</name>
</gene>
<evidence type="ECO:0000256" key="1">
    <source>
        <dbReference type="SAM" id="Phobius"/>
    </source>
</evidence>
<dbReference type="KEGG" id="nti:DNFV4_03344"/>
<dbReference type="Proteomes" id="UP001179121">
    <property type="component" value="Chromosome"/>
</dbReference>
<dbReference type="RefSeq" id="WP_289269677.1">
    <property type="nucleotide sequence ID" value="NZ_OX365700.1"/>
</dbReference>
<dbReference type="EMBL" id="OX365700">
    <property type="protein sequence ID" value="CAI4032914.1"/>
    <property type="molecule type" value="Genomic_DNA"/>
</dbReference>
<evidence type="ECO:0000313" key="3">
    <source>
        <dbReference type="Proteomes" id="UP001179121"/>
    </source>
</evidence>
<keyword evidence="1" id="KW-0472">Membrane</keyword>
<dbReference type="AlphaFoldDB" id="A0AA86TDZ2"/>
<proteinExistence type="predicted"/>
<organism evidence="2 3">
    <name type="scientific">Nitrospira tepida</name>
    <dbReference type="NCBI Taxonomy" id="2973512"/>
    <lineage>
        <taxon>Bacteria</taxon>
        <taxon>Pseudomonadati</taxon>
        <taxon>Nitrospirota</taxon>
        <taxon>Nitrospiria</taxon>
        <taxon>Nitrospirales</taxon>
        <taxon>Nitrospiraceae</taxon>
        <taxon>Nitrospira</taxon>
    </lineage>
</organism>
<feature type="transmembrane region" description="Helical" evidence="1">
    <location>
        <begin position="27"/>
        <end position="48"/>
    </location>
</feature>
<name>A0AA86TDZ2_9BACT</name>
<keyword evidence="1" id="KW-1133">Transmembrane helix</keyword>
<evidence type="ECO:0000313" key="2">
    <source>
        <dbReference type="EMBL" id="CAI4032914.1"/>
    </source>
</evidence>
<keyword evidence="1" id="KW-0812">Transmembrane</keyword>
<reference evidence="2" key="1">
    <citation type="submission" date="2022-10" db="EMBL/GenBank/DDBJ databases">
        <authorList>
            <person name="Koch H."/>
        </authorList>
    </citation>
    <scope>NUCLEOTIDE SEQUENCE</scope>
    <source>
        <strain evidence="2">DNF</strain>
    </source>
</reference>